<reference evidence="2 3" key="1">
    <citation type="journal article" date="2019" name="Syst. Appl. Microbiol.">
        <title>Microvirga tunisiensis sp. nov., a root nodule symbiotic bacterium isolated from Lupinus micranthus and L. luteus grown in Northern Tunisia.</title>
        <authorList>
            <person name="Msaddak A."/>
            <person name="Rejili M."/>
            <person name="Duran D."/>
            <person name="Mars M."/>
            <person name="Palacios J.M."/>
            <person name="Ruiz-Argueso T."/>
            <person name="Rey L."/>
            <person name="Imperial J."/>
        </authorList>
    </citation>
    <scope>NUCLEOTIDE SEQUENCE [LARGE SCALE GENOMIC DNA]</scope>
    <source>
        <strain evidence="2 3">Lmie10</strain>
    </source>
</reference>
<dbReference type="Proteomes" id="UP000403266">
    <property type="component" value="Unassembled WGS sequence"/>
</dbReference>
<dbReference type="OrthoDB" id="7226379at2"/>
<sequence length="140" mass="15545">MKLHALLSAAVLTFAVGSAQAQNAEDHLRICDGSTAFCDSSQQQFKTWFPRAYQKDYQGQRNVSFCLTDGCDGAVQVNKPLGCAWRLVILASGSPKVGSTDTGFFDSRCRKFSEAETLQMKSQADALFRQIYRKPLPKRL</sequence>
<proteinExistence type="predicted"/>
<dbReference type="EMBL" id="VOSK01000121">
    <property type="protein sequence ID" value="MPR28045.1"/>
    <property type="molecule type" value="Genomic_DNA"/>
</dbReference>
<organism evidence="2 3">
    <name type="scientific">Microvirga tunisiensis</name>
    <dbReference type="NCBI Taxonomy" id="2108360"/>
    <lineage>
        <taxon>Bacteria</taxon>
        <taxon>Pseudomonadati</taxon>
        <taxon>Pseudomonadota</taxon>
        <taxon>Alphaproteobacteria</taxon>
        <taxon>Hyphomicrobiales</taxon>
        <taxon>Methylobacteriaceae</taxon>
        <taxon>Microvirga</taxon>
    </lineage>
</organism>
<comment type="caution">
    <text evidence="2">The sequence shown here is derived from an EMBL/GenBank/DDBJ whole genome shotgun (WGS) entry which is preliminary data.</text>
</comment>
<evidence type="ECO:0000313" key="3">
    <source>
        <dbReference type="Proteomes" id="UP000403266"/>
    </source>
</evidence>
<feature type="chain" id="PRO_5030135559" evidence="1">
    <location>
        <begin position="22"/>
        <end position="140"/>
    </location>
</feature>
<name>A0A5N7MLZ4_9HYPH</name>
<evidence type="ECO:0000313" key="2">
    <source>
        <dbReference type="EMBL" id="MPR28045.1"/>
    </source>
</evidence>
<gene>
    <name evidence="2" type="ORF">FS320_23505</name>
</gene>
<dbReference type="RefSeq" id="WP_152714350.1">
    <property type="nucleotide sequence ID" value="NZ_VOSJ01000122.1"/>
</dbReference>
<keyword evidence="1" id="KW-0732">Signal</keyword>
<accession>A0A5N7MLZ4</accession>
<keyword evidence="3" id="KW-1185">Reference proteome</keyword>
<feature type="signal peptide" evidence="1">
    <location>
        <begin position="1"/>
        <end position="21"/>
    </location>
</feature>
<dbReference type="AlphaFoldDB" id="A0A5N7MLZ4"/>
<protein>
    <submittedName>
        <fullName evidence="2">Uncharacterized protein</fullName>
    </submittedName>
</protein>
<evidence type="ECO:0000256" key="1">
    <source>
        <dbReference type="SAM" id="SignalP"/>
    </source>
</evidence>